<evidence type="ECO:0000313" key="3">
    <source>
        <dbReference type="Proteomes" id="UP000247569"/>
    </source>
</evidence>
<feature type="region of interest" description="Disordered" evidence="1">
    <location>
        <begin position="154"/>
        <end position="177"/>
    </location>
</feature>
<accession>A0A318JUU2</accession>
<dbReference type="AlphaFoldDB" id="A0A318JUU2"/>
<proteinExistence type="predicted"/>
<reference evidence="2 3" key="1">
    <citation type="submission" date="2018-05" db="EMBL/GenBank/DDBJ databases">
        <title>Genomic Encyclopedia of Type Strains, Phase IV (KMG-IV): sequencing the most valuable type-strain genomes for metagenomic binning, comparative biology and taxonomic classification.</title>
        <authorList>
            <person name="Goeker M."/>
        </authorList>
    </citation>
    <scope>NUCLEOTIDE SEQUENCE [LARGE SCALE GENOMIC DNA]</scope>
    <source>
        <strain evidence="2 3">DSM 44704</strain>
    </source>
</reference>
<dbReference type="InterPro" id="IPR012349">
    <property type="entry name" value="Split_barrel_FMN-bd"/>
</dbReference>
<organism evidence="2 3">
    <name type="scientific">Nocardia tenerifensis</name>
    <dbReference type="NCBI Taxonomy" id="228006"/>
    <lineage>
        <taxon>Bacteria</taxon>
        <taxon>Bacillati</taxon>
        <taxon>Actinomycetota</taxon>
        <taxon>Actinomycetes</taxon>
        <taxon>Mycobacteriales</taxon>
        <taxon>Nocardiaceae</taxon>
        <taxon>Nocardia</taxon>
    </lineage>
</organism>
<dbReference type="Gene3D" id="2.30.110.10">
    <property type="entry name" value="Electron Transport, Fmn-binding Protein, Chain A"/>
    <property type="match status" value="1"/>
</dbReference>
<dbReference type="SUPFAM" id="SSF50475">
    <property type="entry name" value="FMN-binding split barrel"/>
    <property type="match status" value="1"/>
</dbReference>
<evidence type="ECO:0000313" key="2">
    <source>
        <dbReference type="EMBL" id="PXX57932.1"/>
    </source>
</evidence>
<dbReference type="EMBL" id="QJKF01000016">
    <property type="protein sequence ID" value="PXX57932.1"/>
    <property type="molecule type" value="Genomic_DNA"/>
</dbReference>
<evidence type="ECO:0000256" key="1">
    <source>
        <dbReference type="SAM" id="MobiDB-lite"/>
    </source>
</evidence>
<keyword evidence="3" id="KW-1185">Reference proteome</keyword>
<protein>
    <submittedName>
        <fullName evidence="2">Pyridoxamine 5'-phosphate oxidase</fullName>
    </submittedName>
</protein>
<sequence>MNELDAILDGDFVVALAQVTPLRGVVLAPVNSLGWDADSRTFAFTSDLAAFRKLRRLERNPRVTVVFHAREHGTARGEDFVLVQGEASFSWHPNRDELRPFYRRPGTALGPDNLGGPLWNWWLGPFFWDRVVVRVKAHRVVAFPDRSCSGSAAVFGPPAPSRPPESQKSPANGTGPRVALGRVIKGLRPKPHRLLGWVGADGYPMVVPVRSVEQAADRLTLTTPAGLVPDGARRAGLTGHAFTAGTLGQSQVVLTGWLENDGATVRYAPHTRFAYRIPPSRWPWRIVLGAATRIGLERARRDGVPSLAPRRLGRSVAE</sequence>
<name>A0A318JUU2_9NOCA</name>
<dbReference type="RefSeq" id="WP_051186811.1">
    <property type="nucleotide sequence ID" value="NZ_QJKF01000016.1"/>
</dbReference>
<gene>
    <name evidence="2" type="ORF">DFR70_116162</name>
</gene>
<dbReference type="Proteomes" id="UP000247569">
    <property type="component" value="Unassembled WGS sequence"/>
</dbReference>
<comment type="caution">
    <text evidence="2">The sequence shown here is derived from an EMBL/GenBank/DDBJ whole genome shotgun (WGS) entry which is preliminary data.</text>
</comment>